<dbReference type="InterPro" id="IPR003593">
    <property type="entry name" value="AAA+_ATPase"/>
</dbReference>
<evidence type="ECO:0000256" key="2">
    <source>
        <dbReference type="ARBA" id="ARBA00022448"/>
    </source>
</evidence>
<dbReference type="Gene3D" id="3.40.50.300">
    <property type="entry name" value="P-loop containing nucleotide triphosphate hydrolases"/>
    <property type="match status" value="1"/>
</dbReference>
<comment type="similarity">
    <text evidence="1">Belongs to the ABC transporter superfamily.</text>
</comment>
<dbReference type="Proteomes" id="UP000067434">
    <property type="component" value="Chromosome"/>
</dbReference>
<dbReference type="InterPro" id="IPR027417">
    <property type="entry name" value="P-loop_NTPase"/>
</dbReference>
<dbReference type="HOGENOM" id="CLU_000604_1_11_2"/>
<keyword evidence="3" id="KW-0547">Nucleotide-binding</keyword>
<dbReference type="FunFam" id="3.40.50.300:FF:000134">
    <property type="entry name" value="Iron-enterobactin ABC transporter ATP-binding protein"/>
    <property type="match status" value="1"/>
</dbReference>
<feature type="domain" description="ABC transporter" evidence="5">
    <location>
        <begin position="4"/>
        <end position="238"/>
    </location>
</feature>
<dbReference type="STRING" id="1550241.MA03_02540"/>
<dbReference type="EMBL" id="CP009961">
    <property type="protein sequence ID" value="AKG38374.1"/>
    <property type="molecule type" value="Genomic_DNA"/>
</dbReference>
<keyword evidence="2" id="KW-0813">Transport</keyword>
<dbReference type="AlphaFoldDB" id="A0A0F7FGM6"/>
<dbReference type="GO" id="GO:0005524">
    <property type="term" value="F:ATP binding"/>
    <property type="evidence" value="ECO:0007669"/>
    <property type="project" value="UniProtKB-KW"/>
</dbReference>
<gene>
    <name evidence="6" type="ORF">MA03_02540</name>
</gene>
<protein>
    <submittedName>
        <fullName evidence="6">Iron ABC transporter ATP-binding protein</fullName>
    </submittedName>
</protein>
<dbReference type="Pfam" id="PF00005">
    <property type="entry name" value="ABC_tran"/>
    <property type="match status" value="1"/>
</dbReference>
<dbReference type="KEGG" id="thf:MA03_02540"/>
<dbReference type="CDD" id="cd03214">
    <property type="entry name" value="ABC_Iron-Siderophores_B12_Hemin"/>
    <property type="match status" value="1"/>
</dbReference>
<evidence type="ECO:0000313" key="6">
    <source>
        <dbReference type="EMBL" id="AKG38374.1"/>
    </source>
</evidence>
<dbReference type="GO" id="GO:0016887">
    <property type="term" value="F:ATP hydrolysis activity"/>
    <property type="evidence" value="ECO:0007669"/>
    <property type="project" value="InterPro"/>
</dbReference>
<dbReference type="InterPro" id="IPR050153">
    <property type="entry name" value="Metal_Ion_Import_ABC"/>
</dbReference>
<dbReference type="PROSITE" id="PS50893">
    <property type="entry name" value="ABC_TRANSPORTER_2"/>
    <property type="match status" value="1"/>
</dbReference>
<dbReference type="GeneID" id="25401073"/>
<dbReference type="OrthoDB" id="24644at2157"/>
<evidence type="ECO:0000256" key="1">
    <source>
        <dbReference type="ARBA" id="ARBA00005417"/>
    </source>
</evidence>
<name>A0A0F7FGM6_9CREN</name>
<proteinExistence type="inferred from homology"/>
<keyword evidence="4 6" id="KW-0067">ATP-binding</keyword>
<organism evidence="6 7">
    <name type="scientific">Infirmifilum uzonense</name>
    <dbReference type="NCBI Taxonomy" id="1550241"/>
    <lineage>
        <taxon>Archaea</taxon>
        <taxon>Thermoproteota</taxon>
        <taxon>Thermoprotei</taxon>
        <taxon>Thermofilales</taxon>
        <taxon>Thermofilaceae</taxon>
        <taxon>Infirmifilum</taxon>
    </lineage>
</organism>
<evidence type="ECO:0000313" key="7">
    <source>
        <dbReference type="Proteomes" id="UP000067434"/>
    </source>
</evidence>
<keyword evidence="7" id="KW-1185">Reference proteome</keyword>
<evidence type="ECO:0000256" key="3">
    <source>
        <dbReference type="ARBA" id="ARBA00022741"/>
    </source>
</evidence>
<dbReference type="PATRIC" id="fig|1550241.5.peg.521"/>
<dbReference type="InterPro" id="IPR003439">
    <property type="entry name" value="ABC_transporter-like_ATP-bd"/>
</dbReference>
<dbReference type="InterPro" id="IPR017871">
    <property type="entry name" value="ABC_transporter-like_CS"/>
</dbReference>
<dbReference type="PROSITE" id="PS00211">
    <property type="entry name" value="ABC_TRANSPORTER_1"/>
    <property type="match status" value="1"/>
</dbReference>
<dbReference type="PANTHER" id="PTHR42734:SF6">
    <property type="entry name" value="MOLYBDATE IMPORT ATP-BINDING PROTEIN MOLC"/>
    <property type="match status" value="1"/>
</dbReference>
<accession>A0A0F7FGM6</accession>
<dbReference type="PANTHER" id="PTHR42734">
    <property type="entry name" value="METAL TRANSPORT SYSTEM ATP-BINDING PROTEIN TM_0124-RELATED"/>
    <property type="match status" value="1"/>
</dbReference>
<sequence length="256" mass="28601">MGVIRVRGVTVYYGSFKALNTVDVEVEAGEVLALIGPNGSGKTTLLKTMCGILNPKLGAVYLDGKEVHRIPKMELSKIIGYAPQRLEVNFAMPVLDFVLTGRRAYASWDYSREDYNISLKALKMLRADHLITRRLDQLSGGELQRVVIARALASEPKVLLLDEPTSSLDPKHQIEILETLRSLSRNFSTTVIMSLHDLTHAYRYADKTLILKDGQVFAAGRTSDVIREDILEPVYGVKLKVLKEFRAVLPEDPHVL</sequence>
<reference evidence="6 7" key="1">
    <citation type="journal article" date="2015" name="Stand. Genomic Sci.">
        <title>Complete genome sequence of and proposal of Thermofilum uzonense sp. nov. a novel hyperthermophilic crenarchaeon and emended description of the genus Thermofilum.</title>
        <authorList>
            <person name="Toshchakov S.V."/>
            <person name="Korzhenkov A.A."/>
            <person name="Samarov N.I."/>
            <person name="Mazunin I.O."/>
            <person name="Mozhey O.I."/>
            <person name="Shmyr I.S."/>
            <person name="Derbikova K.S."/>
            <person name="Taranov E.A."/>
            <person name="Dominova I.N."/>
            <person name="Bonch-Osmolovskaya E.A."/>
            <person name="Patrushev M.V."/>
            <person name="Podosokorskaya O.A."/>
            <person name="Kublanov I.V."/>
        </authorList>
    </citation>
    <scope>NUCLEOTIDE SEQUENCE [LARGE SCALE GENOMIC DNA]</scope>
    <source>
        <strain evidence="6 7">1807-2</strain>
    </source>
</reference>
<dbReference type="SMART" id="SM00382">
    <property type="entry name" value="AAA"/>
    <property type="match status" value="1"/>
</dbReference>
<dbReference type="SUPFAM" id="SSF52540">
    <property type="entry name" value="P-loop containing nucleoside triphosphate hydrolases"/>
    <property type="match status" value="1"/>
</dbReference>
<dbReference type="RefSeq" id="WP_052883770.1">
    <property type="nucleotide sequence ID" value="NZ_CP009961.1"/>
</dbReference>
<evidence type="ECO:0000256" key="4">
    <source>
        <dbReference type="ARBA" id="ARBA00022840"/>
    </source>
</evidence>
<evidence type="ECO:0000259" key="5">
    <source>
        <dbReference type="PROSITE" id="PS50893"/>
    </source>
</evidence>